<feature type="domain" description="Aminopeptidase N-like N-terminal" evidence="2">
    <location>
        <begin position="13"/>
        <end position="188"/>
    </location>
</feature>
<dbReference type="AlphaFoldDB" id="A0A381Y597"/>
<dbReference type="InterPro" id="IPR042097">
    <property type="entry name" value="Aminopeptidase_N-like_N_sf"/>
</dbReference>
<evidence type="ECO:0000313" key="3">
    <source>
        <dbReference type="EMBL" id="SVA72198.1"/>
    </source>
</evidence>
<evidence type="ECO:0000259" key="2">
    <source>
        <dbReference type="Pfam" id="PF17900"/>
    </source>
</evidence>
<protein>
    <submittedName>
        <fullName evidence="3">Uncharacterized protein</fullName>
    </submittedName>
</protein>
<reference evidence="3" key="1">
    <citation type="submission" date="2018-05" db="EMBL/GenBank/DDBJ databases">
        <authorList>
            <person name="Lanie J.A."/>
            <person name="Ng W.-L."/>
            <person name="Kazmierczak K.M."/>
            <person name="Andrzejewski T.M."/>
            <person name="Davidsen T.M."/>
            <person name="Wayne K.J."/>
            <person name="Tettelin H."/>
            <person name="Glass J.I."/>
            <person name="Rusch D."/>
            <person name="Podicherti R."/>
            <person name="Tsui H.-C.T."/>
            <person name="Winkler M.E."/>
        </authorList>
    </citation>
    <scope>NUCLEOTIDE SEQUENCE</scope>
</reference>
<dbReference type="EMBL" id="UINC01017421">
    <property type="protein sequence ID" value="SVA72198.1"/>
    <property type="molecule type" value="Genomic_DNA"/>
</dbReference>
<dbReference type="InterPro" id="IPR027268">
    <property type="entry name" value="Peptidase_M4/M1_CTD_sf"/>
</dbReference>
<dbReference type="InterPro" id="IPR050344">
    <property type="entry name" value="Peptidase_M1_aminopeptidases"/>
</dbReference>
<dbReference type="SUPFAM" id="SSF55486">
    <property type="entry name" value="Metalloproteases ('zincins'), catalytic domain"/>
    <property type="match status" value="1"/>
</dbReference>
<dbReference type="CDD" id="cd09603">
    <property type="entry name" value="M1_APN_like"/>
    <property type="match status" value="1"/>
</dbReference>
<dbReference type="GO" id="GO:0070006">
    <property type="term" value="F:metalloaminopeptidase activity"/>
    <property type="evidence" value="ECO:0007669"/>
    <property type="project" value="TreeGrafter"/>
</dbReference>
<dbReference type="Gene3D" id="1.10.390.10">
    <property type="entry name" value="Neutral Protease Domain 2"/>
    <property type="match status" value="1"/>
</dbReference>
<feature type="domain" description="Peptidase M1 membrane alanine aminopeptidase" evidence="1">
    <location>
        <begin position="230"/>
        <end position="427"/>
    </location>
</feature>
<feature type="non-terminal residue" evidence="3">
    <location>
        <position position="1"/>
    </location>
</feature>
<dbReference type="InterPro" id="IPR045357">
    <property type="entry name" value="Aminopeptidase_N-like_N"/>
</dbReference>
<dbReference type="PANTHER" id="PTHR11533">
    <property type="entry name" value="PROTEASE M1 ZINC METALLOPROTEASE"/>
    <property type="match status" value="1"/>
</dbReference>
<dbReference type="InterPro" id="IPR014782">
    <property type="entry name" value="Peptidase_M1_dom"/>
</dbReference>
<dbReference type="SUPFAM" id="SSF63737">
    <property type="entry name" value="Leukotriene A4 hydrolase N-terminal domain"/>
    <property type="match status" value="1"/>
</dbReference>
<dbReference type="GO" id="GO:0016020">
    <property type="term" value="C:membrane"/>
    <property type="evidence" value="ECO:0007669"/>
    <property type="project" value="TreeGrafter"/>
</dbReference>
<name>A0A381Y597_9ZZZZ</name>
<dbReference type="GO" id="GO:0042277">
    <property type="term" value="F:peptide binding"/>
    <property type="evidence" value="ECO:0007669"/>
    <property type="project" value="TreeGrafter"/>
</dbReference>
<dbReference type="Pfam" id="PF17900">
    <property type="entry name" value="Peptidase_M1_N"/>
    <property type="match status" value="1"/>
</dbReference>
<organism evidence="3">
    <name type="scientific">marine metagenome</name>
    <dbReference type="NCBI Taxonomy" id="408172"/>
    <lineage>
        <taxon>unclassified sequences</taxon>
        <taxon>metagenomes</taxon>
        <taxon>ecological metagenomes</taxon>
    </lineage>
</organism>
<dbReference type="GO" id="GO:0005615">
    <property type="term" value="C:extracellular space"/>
    <property type="evidence" value="ECO:0007669"/>
    <property type="project" value="TreeGrafter"/>
</dbReference>
<dbReference type="GO" id="GO:0043171">
    <property type="term" value="P:peptide catabolic process"/>
    <property type="evidence" value="ECO:0007669"/>
    <property type="project" value="TreeGrafter"/>
</dbReference>
<proteinExistence type="predicted"/>
<evidence type="ECO:0000259" key="1">
    <source>
        <dbReference type="Pfam" id="PF01433"/>
    </source>
</evidence>
<gene>
    <name evidence="3" type="ORF">METZ01_LOCUS125052</name>
</gene>
<accession>A0A381Y597</accession>
<dbReference type="Pfam" id="PF01433">
    <property type="entry name" value="Peptidase_M1"/>
    <property type="match status" value="1"/>
</dbReference>
<dbReference type="GO" id="GO:0005737">
    <property type="term" value="C:cytoplasm"/>
    <property type="evidence" value="ECO:0007669"/>
    <property type="project" value="TreeGrafter"/>
</dbReference>
<dbReference type="Gene3D" id="2.60.40.1730">
    <property type="entry name" value="tricorn interacting facor f3 domain"/>
    <property type="match status" value="1"/>
</dbReference>
<dbReference type="PANTHER" id="PTHR11533:SF174">
    <property type="entry name" value="PUROMYCIN-SENSITIVE AMINOPEPTIDASE-RELATED"/>
    <property type="match status" value="1"/>
</dbReference>
<dbReference type="GO" id="GO:0008270">
    <property type="term" value="F:zinc ion binding"/>
    <property type="evidence" value="ECO:0007669"/>
    <property type="project" value="InterPro"/>
</dbReference>
<sequence>VLSENQAAYDVRHYDIHLKVDPELKMISGFVDITFNVLSNIGGLEIDLVNDFNVSVTEIDGLSYPFQHKNNKLFIDASNLSKERLYTARIVYKGKPPIAEKPPWSGGFTWAKSDDGYPWVAVSCQTNGAYIWYPCKEHPSDEPDSADIRITVPEPLSVAANGLLQSVNVTEPYWQTWHWKTRYNINTYNINFTAGHFDLVDRTTSILDNSLKMEFYVLKENSYGANALLDQAEKHLSFYSRTFGPYPWIEEKFGLVQTPYWGMEHQTINAYGNNYKNTDQGYDFLMFHEMGHEWWGNYLSASDWADFWIHEGFVVYAEAIYLEEQFGSDAYHAFFKHRMKDKIPLAHPIVPHRNATMKESSGLDPYNKGAYVLHMLRYLIGGDTLAAILREFISMEKRLPHNQATTQDFIDLVHSYTNVDFNWFFKVYLYETNLPVLNKKINQGSNHTFVEFNWENPGFKMPLEIKYSTNTGIRMKKLSLTNNPTTVPIAQHSDVKIDPTNWILLTVSGSQQDP</sequence>